<organism evidence="1 2">
    <name type="scientific">Mesobacillus persicus</name>
    <dbReference type="NCBI Taxonomy" id="930146"/>
    <lineage>
        <taxon>Bacteria</taxon>
        <taxon>Bacillati</taxon>
        <taxon>Bacillota</taxon>
        <taxon>Bacilli</taxon>
        <taxon>Bacillales</taxon>
        <taxon>Bacillaceae</taxon>
        <taxon>Mesobacillus</taxon>
    </lineage>
</organism>
<accession>A0A1H7ZNE4</accession>
<protein>
    <submittedName>
        <fullName evidence="1">Uncharacterized protein</fullName>
    </submittedName>
</protein>
<dbReference type="RefSeq" id="WP_090742818.1">
    <property type="nucleotide sequence ID" value="NZ_FOBW01000004.1"/>
</dbReference>
<dbReference type="EMBL" id="FOBW01000004">
    <property type="protein sequence ID" value="SEM59793.1"/>
    <property type="molecule type" value="Genomic_DNA"/>
</dbReference>
<reference evidence="2" key="1">
    <citation type="submission" date="2016-10" db="EMBL/GenBank/DDBJ databases">
        <authorList>
            <person name="Varghese N."/>
            <person name="Submissions S."/>
        </authorList>
    </citation>
    <scope>NUCLEOTIDE SEQUENCE [LARGE SCALE GENOMIC DNA]</scope>
    <source>
        <strain evidence="2">B48,IBRC-M 10115,DSM 25386,CECT 8001</strain>
    </source>
</reference>
<gene>
    <name evidence="1" type="ORF">SAMN05192533_10416</name>
</gene>
<name>A0A1H7ZNE4_9BACI</name>
<keyword evidence="2" id="KW-1185">Reference proteome</keyword>
<sequence length="285" mass="31595">MNKKFLAAIGISGVLMIGSVYSISANTSGYEMYKDALKKTHQLDSTTMNANLNLKNNNEEIYTMDAVVKTNLVKDSMEGTSSVSNGNQTSKYEMTKQEGQFYVQKDEEARVYTMKSEASPHNFDSENSMELKQDLENLVDVLTKNYQQKITVNANEDGTQEINLELTSSELPVGANAITSLMFKHAVMLEDNTQESSFHDVNLQLPNLKEDILIQDVKVSATISKESYVQKQTVSATITGNDASGKSHTLQLAFDLQLTDTNKTVITPMDLTGLELVEFQHGHGK</sequence>
<evidence type="ECO:0000313" key="1">
    <source>
        <dbReference type="EMBL" id="SEM59793.1"/>
    </source>
</evidence>
<dbReference type="STRING" id="930146.SAMN05192533_10416"/>
<dbReference type="OrthoDB" id="2820357at2"/>
<dbReference type="Proteomes" id="UP000198553">
    <property type="component" value="Unassembled WGS sequence"/>
</dbReference>
<dbReference type="AlphaFoldDB" id="A0A1H7ZNE4"/>
<evidence type="ECO:0000313" key="2">
    <source>
        <dbReference type="Proteomes" id="UP000198553"/>
    </source>
</evidence>
<proteinExistence type="predicted"/>